<evidence type="ECO:0000256" key="4">
    <source>
        <dbReference type="ARBA" id="ARBA00022771"/>
    </source>
</evidence>
<evidence type="ECO:0000313" key="8">
    <source>
        <dbReference type="EMBL" id="KAL0161898.1"/>
    </source>
</evidence>
<sequence length="83" mass="9149">EFARYDRLLLQSSLDLMADVVYCPRMSCCMAVMVEPDSTMGICPACRYAFCTLCKRSYHGLSHCIATAGKMQDIYTCGGVTSS</sequence>
<reference evidence="8 9" key="1">
    <citation type="submission" date="2024-05" db="EMBL/GenBank/DDBJ databases">
        <title>Genome sequencing and assembly of Indian major carp, Cirrhinus mrigala (Hamilton, 1822).</title>
        <authorList>
            <person name="Mohindra V."/>
            <person name="Chowdhury L.M."/>
            <person name="Lal K."/>
            <person name="Jena J.K."/>
        </authorList>
    </citation>
    <scope>NUCLEOTIDE SEQUENCE [LARGE SCALE GENOMIC DNA]</scope>
    <source>
        <strain evidence="8">CM1030</strain>
        <tissue evidence="8">Blood</tissue>
    </source>
</reference>
<organism evidence="8 9">
    <name type="scientific">Cirrhinus mrigala</name>
    <name type="common">Mrigala</name>
    <dbReference type="NCBI Taxonomy" id="683832"/>
    <lineage>
        <taxon>Eukaryota</taxon>
        <taxon>Metazoa</taxon>
        <taxon>Chordata</taxon>
        <taxon>Craniata</taxon>
        <taxon>Vertebrata</taxon>
        <taxon>Euteleostomi</taxon>
        <taxon>Actinopterygii</taxon>
        <taxon>Neopterygii</taxon>
        <taxon>Teleostei</taxon>
        <taxon>Ostariophysi</taxon>
        <taxon>Cypriniformes</taxon>
        <taxon>Cyprinidae</taxon>
        <taxon>Labeoninae</taxon>
        <taxon>Labeonini</taxon>
        <taxon>Cirrhinus</taxon>
    </lineage>
</organism>
<dbReference type="GO" id="GO:0016740">
    <property type="term" value="F:transferase activity"/>
    <property type="evidence" value="ECO:0007669"/>
    <property type="project" value="UniProtKB-KW"/>
</dbReference>
<gene>
    <name evidence="8" type="ORF">M9458_041294</name>
</gene>
<dbReference type="CDD" id="cd20341">
    <property type="entry name" value="BRcat_RBR_RNF14"/>
    <property type="match status" value="1"/>
</dbReference>
<keyword evidence="2" id="KW-0479">Metal-binding</keyword>
<dbReference type="InterPro" id="IPR002867">
    <property type="entry name" value="IBR_dom"/>
</dbReference>
<protein>
    <recommendedName>
        <fullName evidence="7">RING-type domain-containing protein</fullName>
    </recommendedName>
</protein>
<name>A0ABD0NNI2_CIRMR</name>
<accession>A0ABD0NNI2</accession>
<keyword evidence="4" id="KW-0863">Zinc-finger</keyword>
<dbReference type="SMART" id="SM00647">
    <property type="entry name" value="IBR"/>
    <property type="match status" value="1"/>
</dbReference>
<keyword evidence="5" id="KW-0833">Ubl conjugation pathway</keyword>
<keyword evidence="1" id="KW-0808">Transferase</keyword>
<dbReference type="Proteomes" id="UP001529510">
    <property type="component" value="Unassembled WGS sequence"/>
</dbReference>
<keyword evidence="3" id="KW-0677">Repeat</keyword>
<dbReference type="Gene3D" id="2.20.25.20">
    <property type="match status" value="1"/>
</dbReference>
<dbReference type="GO" id="GO:0008270">
    <property type="term" value="F:zinc ion binding"/>
    <property type="evidence" value="ECO:0007669"/>
    <property type="project" value="UniProtKB-KW"/>
</dbReference>
<dbReference type="InterPro" id="IPR044066">
    <property type="entry name" value="TRIAD_supradom"/>
</dbReference>
<proteinExistence type="predicted"/>
<evidence type="ECO:0000256" key="2">
    <source>
        <dbReference type="ARBA" id="ARBA00022723"/>
    </source>
</evidence>
<evidence type="ECO:0000256" key="1">
    <source>
        <dbReference type="ARBA" id="ARBA00022679"/>
    </source>
</evidence>
<evidence type="ECO:0000313" key="9">
    <source>
        <dbReference type="Proteomes" id="UP001529510"/>
    </source>
</evidence>
<comment type="caution">
    <text evidence="8">The sequence shown here is derived from an EMBL/GenBank/DDBJ whole genome shotgun (WGS) entry which is preliminary data.</text>
</comment>
<evidence type="ECO:0000256" key="5">
    <source>
        <dbReference type="ARBA" id="ARBA00022786"/>
    </source>
</evidence>
<feature type="non-terminal residue" evidence="8">
    <location>
        <position position="1"/>
    </location>
</feature>
<dbReference type="Pfam" id="PF01485">
    <property type="entry name" value="IBR"/>
    <property type="match status" value="1"/>
</dbReference>
<dbReference type="PROSITE" id="PS51873">
    <property type="entry name" value="TRIAD"/>
    <property type="match status" value="1"/>
</dbReference>
<evidence type="ECO:0000259" key="7">
    <source>
        <dbReference type="PROSITE" id="PS51873"/>
    </source>
</evidence>
<dbReference type="AlphaFoldDB" id="A0ABD0NNI2"/>
<dbReference type="SUPFAM" id="SSF57850">
    <property type="entry name" value="RING/U-box"/>
    <property type="match status" value="1"/>
</dbReference>
<dbReference type="EMBL" id="JAMKFB020000021">
    <property type="protein sequence ID" value="KAL0161898.1"/>
    <property type="molecule type" value="Genomic_DNA"/>
</dbReference>
<evidence type="ECO:0000256" key="6">
    <source>
        <dbReference type="ARBA" id="ARBA00022833"/>
    </source>
</evidence>
<evidence type="ECO:0000256" key="3">
    <source>
        <dbReference type="ARBA" id="ARBA00022737"/>
    </source>
</evidence>
<keyword evidence="9" id="KW-1185">Reference proteome</keyword>
<keyword evidence="6" id="KW-0862">Zinc</keyword>
<feature type="domain" description="RING-type" evidence="7">
    <location>
        <begin position="1"/>
        <end position="83"/>
    </location>
</feature>